<evidence type="ECO:0000313" key="3">
    <source>
        <dbReference type="Proteomes" id="UP001154282"/>
    </source>
</evidence>
<protein>
    <submittedName>
        <fullName evidence="2">Uncharacterized protein</fullName>
    </submittedName>
</protein>
<evidence type="ECO:0000256" key="1">
    <source>
        <dbReference type="SAM" id="MobiDB-lite"/>
    </source>
</evidence>
<dbReference type="EMBL" id="CAMGYJ010000007">
    <property type="protein sequence ID" value="CAI0446773.1"/>
    <property type="molecule type" value="Genomic_DNA"/>
</dbReference>
<keyword evidence="3" id="KW-1185">Reference proteome</keyword>
<feature type="compositionally biased region" description="Low complexity" evidence="1">
    <location>
        <begin position="31"/>
        <end position="41"/>
    </location>
</feature>
<organism evidence="2 3">
    <name type="scientific">Linum tenue</name>
    <dbReference type="NCBI Taxonomy" id="586396"/>
    <lineage>
        <taxon>Eukaryota</taxon>
        <taxon>Viridiplantae</taxon>
        <taxon>Streptophyta</taxon>
        <taxon>Embryophyta</taxon>
        <taxon>Tracheophyta</taxon>
        <taxon>Spermatophyta</taxon>
        <taxon>Magnoliopsida</taxon>
        <taxon>eudicotyledons</taxon>
        <taxon>Gunneridae</taxon>
        <taxon>Pentapetalae</taxon>
        <taxon>rosids</taxon>
        <taxon>fabids</taxon>
        <taxon>Malpighiales</taxon>
        <taxon>Linaceae</taxon>
        <taxon>Linum</taxon>
    </lineage>
</organism>
<name>A0AAV0MMJ1_9ROSI</name>
<dbReference type="AlphaFoldDB" id="A0AAV0MMJ1"/>
<feature type="region of interest" description="Disordered" evidence="1">
    <location>
        <begin position="1"/>
        <end position="51"/>
    </location>
</feature>
<reference evidence="2" key="1">
    <citation type="submission" date="2022-08" db="EMBL/GenBank/DDBJ databases">
        <authorList>
            <person name="Gutierrez-Valencia J."/>
        </authorList>
    </citation>
    <scope>NUCLEOTIDE SEQUENCE</scope>
</reference>
<gene>
    <name evidence="2" type="ORF">LITE_LOCUS29144</name>
</gene>
<dbReference type="Proteomes" id="UP001154282">
    <property type="component" value="Unassembled WGS sequence"/>
</dbReference>
<sequence length="94" mass="10285">MWRKQRPCLSSTSSGGLRLCPKATSPPPRSPTRWSRTRCSSKGLTAKAAPSPSFSELAISRTRSAASTSSSVRPLRCTRFSNYITSLLLRIITI</sequence>
<comment type="caution">
    <text evidence="2">The sequence shown here is derived from an EMBL/GenBank/DDBJ whole genome shotgun (WGS) entry which is preliminary data.</text>
</comment>
<accession>A0AAV0MMJ1</accession>
<proteinExistence type="predicted"/>
<evidence type="ECO:0000313" key="2">
    <source>
        <dbReference type="EMBL" id="CAI0446773.1"/>
    </source>
</evidence>